<protein>
    <recommendedName>
        <fullName evidence="2">Nuclear pore complex protein NUP96 C-terminal domain-containing protein</fullName>
    </recommendedName>
</protein>
<feature type="compositionally biased region" description="Basic and acidic residues" evidence="1">
    <location>
        <begin position="129"/>
        <end position="140"/>
    </location>
</feature>
<reference evidence="3 4" key="1">
    <citation type="submission" date="2019-02" db="EMBL/GenBank/DDBJ databases">
        <title>Genome sequencing of the rare red list fungi Phellinidium pouzarii.</title>
        <authorList>
            <person name="Buettner E."/>
            <person name="Kellner H."/>
        </authorList>
    </citation>
    <scope>NUCLEOTIDE SEQUENCE [LARGE SCALE GENOMIC DNA]</scope>
    <source>
        <strain evidence="3 4">DSM 108285</strain>
    </source>
</reference>
<evidence type="ECO:0000313" key="3">
    <source>
        <dbReference type="EMBL" id="THH11598.1"/>
    </source>
</evidence>
<feature type="compositionally biased region" description="Low complexity" evidence="1">
    <location>
        <begin position="16"/>
        <end position="50"/>
    </location>
</feature>
<dbReference type="Pfam" id="PF12110">
    <property type="entry name" value="Nup96"/>
    <property type="match status" value="1"/>
</dbReference>
<feature type="region of interest" description="Disordered" evidence="1">
    <location>
        <begin position="123"/>
        <end position="157"/>
    </location>
</feature>
<organism evidence="3 4">
    <name type="scientific">Phellinidium pouzarii</name>
    <dbReference type="NCBI Taxonomy" id="167371"/>
    <lineage>
        <taxon>Eukaryota</taxon>
        <taxon>Fungi</taxon>
        <taxon>Dikarya</taxon>
        <taxon>Basidiomycota</taxon>
        <taxon>Agaricomycotina</taxon>
        <taxon>Agaricomycetes</taxon>
        <taxon>Hymenochaetales</taxon>
        <taxon>Hymenochaetaceae</taxon>
        <taxon>Phellinidium</taxon>
    </lineage>
</organism>
<evidence type="ECO:0000259" key="2">
    <source>
        <dbReference type="Pfam" id="PF12110"/>
    </source>
</evidence>
<evidence type="ECO:0000256" key="1">
    <source>
        <dbReference type="SAM" id="MobiDB-lite"/>
    </source>
</evidence>
<dbReference type="Proteomes" id="UP000308199">
    <property type="component" value="Unassembled WGS sequence"/>
</dbReference>
<feature type="region of interest" description="Disordered" evidence="1">
    <location>
        <begin position="1"/>
        <end position="94"/>
    </location>
</feature>
<feature type="region of interest" description="Disordered" evidence="1">
    <location>
        <begin position="991"/>
        <end position="1024"/>
    </location>
</feature>
<keyword evidence="4" id="KW-1185">Reference proteome</keyword>
<feature type="region of interest" description="Disordered" evidence="1">
    <location>
        <begin position="1086"/>
        <end position="1121"/>
    </location>
</feature>
<dbReference type="InterPro" id="IPR021967">
    <property type="entry name" value="Nup98_C"/>
</dbReference>
<comment type="caution">
    <text evidence="3">The sequence shown here is derived from an EMBL/GenBank/DDBJ whole genome shotgun (WGS) entry which is preliminary data.</text>
</comment>
<dbReference type="OrthoDB" id="3797628at2759"/>
<feature type="compositionally biased region" description="Polar residues" evidence="1">
    <location>
        <begin position="991"/>
        <end position="1018"/>
    </location>
</feature>
<feature type="domain" description="Nuclear pore complex protein NUP96 C-terminal" evidence="2">
    <location>
        <begin position="342"/>
        <end position="640"/>
    </location>
</feature>
<gene>
    <name evidence="3" type="ORF">EW145_g550</name>
</gene>
<proteinExistence type="predicted"/>
<dbReference type="EMBL" id="SGPK01000011">
    <property type="protein sequence ID" value="THH11598.1"/>
    <property type="molecule type" value="Genomic_DNA"/>
</dbReference>
<sequence>MARFRAFTSDSEDESVLSSSSARSSRQPSVPKSAKPAHSSYASSSSSFSRESVEDDSADSEADSIMDEEEARRTPDLEEEELNEPTPWAQQLDLEPHRVHVMQTSLFRVPELAKAQQKETLSFLKHRRPSDAHFEPKEVPPRASFAQPRSHPPSRKYVRVASSQSITASYEGVYIDAGLSLGRSFRVGWGPGDKLVHVGELSNAESSSQSANSSIVNMTSFQSSSEKSPDLLQHLLSHTQIDPSFNEDAPYALSNHELTFSSFSSLFPAQDKTHAASGFRLGYALFDPLDLHLGKGVAADVRKRIVELRRADALSTWLSRTVSSSVEKDIKALATTDSVNIAFLHLSGNQVEKATDALTSGGNIRLATLISQVPGDDEFRADVREQLQIWKDEKVDAHMNEAVRRLYALAAGEIETLEGSSRKEDVVIAKGLDWLRVFGLQLWYSSLLDTGLLDTLNFYEQTIKESNNIDSFPTPWYLKAASKTTYTTDGLFNLIKLSLSPSMTLESALNPLSFSPNPRDYKLPWLIYIVLSRCLRRRDFTDRQLGDAMDEDTDITEDAGGYSQTANALTINYAMQLQQDGLIQEAAFVLMFLEDNVGRRRAIKELLMRSAPHLDEWNIRGLRGSLKIPQEWIDEAEANYAFYNGDIYLAYTLYTQAGVHRAAHELAITYLAPIAILRDDLDLLSSLFTVLDKSKIDDFGVGGQLFIDYIHIVTRVPALRERHQAEDAVPDAVEASELEMLTGRIPKLIGILPDVLRNKPGGSEESSAALSHMLSRLLDCLGPNQHTKIEIQPGLVDEAARLRQIHSAAYGSFMRTIATMAMCTQDRPGMERNPTAMMIPTYGILADKYAPNANNGVEDKKIFRDSSRHLDVIKGTGTLEWGSDTDAGSSVSSTDPSRGHAAVSMRLEQRLRNERLKLDVFSGCACQLYIRYSHVDGHTYTSHINVRDWVMAVESERQSSPDRTVSLLDSLHAVPRDVYLEAMHSNLTMSQTSAMARPSPNGSHPSLATSSLISSTPASDPAVSQGLNDWRQLMDESPSFQVPSTSSVRSSAQSSTVGMASTLPLGSSLLDESMSQSVHGHWVDTEGWSSIGEMGGGGSTSGSSRDNAVEDAYPRSATASSRRSDADFQLIGLPTVLEHEDLLALMLQSFTVALADASLEDHNNHRHIQGSEHDDTSNLSCPNYMPSLDFINKWSPPALRSSSSASSQDPFHLDLFSPTSDQPDAASIWDNFTQSPEDSASPGYYSSSPFVGWSSASDTETKPALLPMEYITPAPLSTIPLYQPQPIRLIPPIPLHLLDGSDDDPSNPNLGS</sequence>
<dbReference type="Gene3D" id="1.25.40.690">
    <property type="match status" value="1"/>
</dbReference>
<feature type="compositionally biased region" description="Acidic residues" evidence="1">
    <location>
        <begin position="53"/>
        <end position="69"/>
    </location>
</feature>
<name>A0A4S4LJP0_9AGAM</name>
<accession>A0A4S4LJP0</accession>
<feature type="compositionally biased region" description="Low complexity" evidence="1">
    <location>
        <begin position="1039"/>
        <end position="1056"/>
    </location>
</feature>
<feature type="region of interest" description="Disordered" evidence="1">
    <location>
        <begin position="1037"/>
        <end position="1056"/>
    </location>
</feature>
<evidence type="ECO:0000313" key="4">
    <source>
        <dbReference type="Proteomes" id="UP000308199"/>
    </source>
</evidence>